<name>A0A4Q2R726_9HYPH</name>
<dbReference type="SUPFAM" id="SSF53756">
    <property type="entry name" value="UDP-Glycosyltransferase/glycogen phosphorylase"/>
    <property type="match status" value="1"/>
</dbReference>
<dbReference type="InterPro" id="IPR022623">
    <property type="entry name" value="Glyco_trans_4"/>
</dbReference>
<evidence type="ECO:0000259" key="2">
    <source>
        <dbReference type="Pfam" id="PF12000"/>
    </source>
</evidence>
<evidence type="ECO:0000313" key="3">
    <source>
        <dbReference type="EMBL" id="RYB02194.1"/>
    </source>
</evidence>
<dbReference type="RefSeq" id="WP_129221405.1">
    <property type="nucleotide sequence ID" value="NZ_QYBC01000022.1"/>
</dbReference>
<dbReference type="InterPro" id="IPR001296">
    <property type="entry name" value="Glyco_trans_1"/>
</dbReference>
<dbReference type="OrthoDB" id="9793726at2"/>
<comment type="caution">
    <text evidence="3">The sequence shown here is derived from an EMBL/GenBank/DDBJ whole genome shotgun (WGS) entry which is preliminary data.</text>
</comment>
<reference evidence="3 4" key="1">
    <citation type="submission" date="2018-09" db="EMBL/GenBank/DDBJ databases">
        <authorList>
            <person name="Grouzdev D.S."/>
            <person name="Krutkina M.S."/>
        </authorList>
    </citation>
    <scope>NUCLEOTIDE SEQUENCE [LARGE SCALE GENOMIC DNA]</scope>
    <source>
        <strain evidence="3 4">RmlP001</strain>
    </source>
</reference>
<dbReference type="AlphaFoldDB" id="A0A4Q2R726"/>
<dbReference type="EMBL" id="QYBC01000022">
    <property type="protein sequence ID" value="RYB02194.1"/>
    <property type="molecule type" value="Genomic_DNA"/>
</dbReference>
<evidence type="ECO:0000259" key="1">
    <source>
        <dbReference type="Pfam" id="PF00534"/>
    </source>
</evidence>
<accession>A0A4Q2R726</accession>
<dbReference type="Pfam" id="PF12000">
    <property type="entry name" value="Glyco_trans_4_3"/>
    <property type="match status" value="1"/>
</dbReference>
<organism evidence="3 4">
    <name type="scientific">Lichenibacterium ramalinae</name>
    <dbReference type="NCBI Taxonomy" id="2316527"/>
    <lineage>
        <taxon>Bacteria</taxon>
        <taxon>Pseudomonadati</taxon>
        <taxon>Pseudomonadota</taxon>
        <taxon>Alphaproteobacteria</taxon>
        <taxon>Hyphomicrobiales</taxon>
        <taxon>Lichenihabitantaceae</taxon>
        <taxon>Lichenibacterium</taxon>
    </lineage>
</organism>
<dbReference type="PANTHER" id="PTHR12526">
    <property type="entry name" value="GLYCOSYLTRANSFERASE"/>
    <property type="match status" value="1"/>
</dbReference>
<feature type="domain" description="Glycosyl transferase family 1" evidence="1">
    <location>
        <begin position="211"/>
        <end position="380"/>
    </location>
</feature>
<protein>
    <submittedName>
        <fullName evidence="3">Glycosyltransferase</fullName>
    </submittedName>
</protein>
<dbReference type="Gene3D" id="3.40.50.2000">
    <property type="entry name" value="Glycogen Phosphorylase B"/>
    <property type="match status" value="2"/>
</dbReference>
<feature type="domain" description="Glycosyl transferase family 4" evidence="2">
    <location>
        <begin position="27"/>
        <end position="194"/>
    </location>
</feature>
<reference evidence="3 4" key="2">
    <citation type="submission" date="2019-02" db="EMBL/GenBank/DDBJ databases">
        <title>'Lichenibacterium ramalinii' gen. nov. sp. nov., 'Lichenibacterium minor' gen. nov. sp. nov.</title>
        <authorList>
            <person name="Pankratov T."/>
        </authorList>
    </citation>
    <scope>NUCLEOTIDE SEQUENCE [LARGE SCALE GENOMIC DNA]</scope>
    <source>
        <strain evidence="3 4">RmlP001</strain>
    </source>
</reference>
<dbReference type="Proteomes" id="UP000289411">
    <property type="component" value="Unassembled WGS sequence"/>
</dbReference>
<gene>
    <name evidence="3" type="ORF">D3272_22205</name>
</gene>
<keyword evidence="4" id="KW-1185">Reference proteome</keyword>
<keyword evidence="3" id="KW-0808">Transferase</keyword>
<sequence length="408" mass="46227">MSPRNYLFIHQNMPGQFMHLVMHLRDRGHNVFFITKNKTNRLSRVTNLVYTPAREVGKELHPYLRSTEEGILNGQGVFRGIQRLQRELNFKPDVVVGHSGWGETMFVKDALPDVPVLNYFEFYYNAKGSDLGFDPEYPTNIDSQLSVRVKNTIAHLAASGCDWGFTPTQWQYSTYPTALQSRMSVMHEGVDTQAIKPDPKAVFVTESGKELRAGQKVVTFVARNLEPYRGFHTFMRAIPRIQRLQPDAEILIVGNDGVSYGQKLPEGDSYKKRMLAEVDFDRSKVHFTGHLQPPQFRAAMNVSLAHIYLTYPFILSWSLVEAMANGCLIIGSKTPPVEEVITDGENGLLVDFFDHAALADRVSEALSRPEKFFALRDAARRVAATQFDLRSVCLPRQLGLIDSFIARR</sequence>
<proteinExistence type="predicted"/>
<dbReference type="CDD" id="cd03818">
    <property type="entry name" value="GT4_ExpC-like"/>
    <property type="match status" value="1"/>
</dbReference>
<dbReference type="Pfam" id="PF00534">
    <property type="entry name" value="Glycos_transf_1"/>
    <property type="match status" value="1"/>
</dbReference>
<dbReference type="GO" id="GO:0016757">
    <property type="term" value="F:glycosyltransferase activity"/>
    <property type="evidence" value="ECO:0007669"/>
    <property type="project" value="InterPro"/>
</dbReference>
<evidence type="ECO:0000313" key="4">
    <source>
        <dbReference type="Proteomes" id="UP000289411"/>
    </source>
</evidence>